<comment type="function">
    <text evidence="9 10">This protein specifically catalyzes the removal of signal peptides from prolipoproteins.</text>
</comment>
<dbReference type="GO" id="GO:0004190">
    <property type="term" value="F:aspartic-type endopeptidase activity"/>
    <property type="evidence" value="ECO:0007669"/>
    <property type="project" value="UniProtKB-UniRule"/>
</dbReference>
<dbReference type="PROSITE" id="PS00855">
    <property type="entry name" value="SPASE_II"/>
    <property type="match status" value="1"/>
</dbReference>
<dbReference type="OrthoDB" id="9810259at2"/>
<evidence type="ECO:0000313" key="13">
    <source>
        <dbReference type="Proteomes" id="UP000317315"/>
    </source>
</evidence>
<evidence type="ECO:0000256" key="1">
    <source>
        <dbReference type="ARBA" id="ARBA00006139"/>
    </source>
</evidence>
<keyword evidence="7 9" id="KW-1133">Transmembrane helix</keyword>
<feature type="transmembrane region" description="Helical" evidence="9">
    <location>
        <begin position="63"/>
        <end position="81"/>
    </location>
</feature>
<protein>
    <recommendedName>
        <fullName evidence="9">Lipoprotein signal peptidase</fullName>
        <ecNumber evidence="9">3.4.23.36</ecNumber>
    </recommendedName>
    <alternativeName>
        <fullName evidence="9">Prolipoprotein signal peptidase</fullName>
    </alternativeName>
    <alternativeName>
        <fullName evidence="9">Signal peptidase II</fullName>
        <shortName evidence="9">SPase II</shortName>
    </alternativeName>
</protein>
<organism evidence="12 13">
    <name type="scientific">Balnearium lithotrophicum</name>
    <dbReference type="NCBI Taxonomy" id="223788"/>
    <lineage>
        <taxon>Bacteria</taxon>
        <taxon>Pseudomonadati</taxon>
        <taxon>Aquificota</taxon>
        <taxon>Aquificia</taxon>
        <taxon>Desulfurobacteriales</taxon>
        <taxon>Desulfurobacteriaceae</taxon>
        <taxon>Balnearium</taxon>
    </lineage>
</organism>
<reference evidence="12 13" key="1">
    <citation type="submission" date="2017-05" db="EMBL/GenBank/DDBJ databases">
        <authorList>
            <person name="Varghese N."/>
            <person name="Submissions S."/>
        </authorList>
    </citation>
    <scope>NUCLEOTIDE SEQUENCE [LARGE SCALE GENOMIC DNA]</scope>
    <source>
        <strain evidence="12 13">DSM 16304</strain>
    </source>
</reference>
<evidence type="ECO:0000256" key="2">
    <source>
        <dbReference type="ARBA" id="ARBA00022475"/>
    </source>
</evidence>
<dbReference type="Proteomes" id="UP000317315">
    <property type="component" value="Unassembled WGS sequence"/>
</dbReference>
<feature type="active site" evidence="9">
    <location>
        <position position="115"/>
    </location>
</feature>
<dbReference type="EMBL" id="FXTM01000001">
    <property type="protein sequence ID" value="SMO33643.1"/>
    <property type="molecule type" value="Genomic_DNA"/>
</dbReference>
<feature type="active site" evidence="9">
    <location>
        <position position="133"/>
    </location>
</feature>
<comment type="caution">
    <text evidence="9">Lacks conserved residue(s) required for the propagation of feature annotation.</text>
</comment>
<dbReference type="EC" id="3.4.23.36" evidence="9"/>
<accession>A0A521AFP2</accession>
<evidence type="ECO:0000256" key="6">
    <source>
        <dbReference type="ARBA" id="ARBA00022801"/>
    </source>
</evidence>
<evidence type="ECO:0000256" key="9">
    <source>
        <dbReference type="HAMAP-Rule" id="MF_00161"/>
    </source>
</evidence>
<dbReference type="Pfam" id="PF01252">
    <property type="entry name" value="Peptidase_A8"/>
    <property type="match status" value="1"/>
</dbReference>
<evidence type="ECO:0000256" key="5">
    <source>
        <dbReference type="ARBA" id="ARBA00022750"/>
    </source>
</evidence>
<evidence type="ECO:0000256" key="8">
    <source>
        <dbReference type="ARBA" id="ARBA00023136"/>
    </source>
</evidence>
<evidence type="ECO:0000256" key="11">
    <source>
        <dbReference type="RuleBase" id="RU004181"/>
    </source>
</evidence>
<dbReference type="PANTHER" id="PTHR33695:SF1">
    <property type="entry name" value="LIPOPROTEIN SIGNAL PEPTIDASE"/>
    <property type="match status" value="1"/>
</dbReference>
<dbReference type="AlphaFoldDB" id="A0A521AFP2"/>
<comment type="subcellular location">
    <subcellularLocation>
        <location evidence="9">Cell membrane</location>
        <topology evidence="9">Multi-pass membrane protein</topology>
    </subcellularLocation>
</comment>
<name>A0A521AFP2_9BACT</name>
<dbReference type="RefSeq" id="WP_142933473.1">
    <property type="nucleotide sequence ID" value="NZ_FXTM01000001.1"/>
</dbReference>
<keyword evidence="2 9" id="KW-1003">Cell membrane</keyword>
<dbReference type="NCBIfam" id="TIGR00077">
    <property type="entry name" value="lspA"/>
    <property type="match status" value="1"/>
</dbReference>
<keyword evidence="4 9" id="KW-0812">Transmembrane</keyword>
<comment type="similarity">
    <text evidence="1 9 11">Belongs to the peptidase A8 family.</text>
</comment>
<evidence type="ECO:0000313" key="12">
    <source>
        <dbReference type="EMBL" id="SMO33643.1"/>
    </source>
</evidence>
<keyword evidence="3 9" id="KW-0645">Protease</keyword>
<comment type="catalytic activity">
    <reaction evidence="9 10">
        <text>Release of signal peptides from bacterial membrane prolipoproteins. Hydrolyzes -Xaa-Yaa-Zaa-|-(S,diacylglyceryl)Cys-, in which Xaa is hydrophobic (preferably Leu), and Yaa (Ala or Ser) and Zaa (Gly or Ala) have small, neutral side chains.</text>
        <dbReference type="EC" id="3.4.23.36"/>
    </reaction>
</comment>
<evidence type="ECO:0000256" key="7">
    <source>
        <dbReference type="ARBA" id="ARBA00022989"/>
    </source>
</evidence>
<dbReference type="GO" id="GO:0005886">
    <property type="term" value="C:plasma membrane"/>
    <property type="evidence" value="ECO:0007669"/>
    <property type="project" value="UniProtKB-SubCell"/>
</dbReference>
<sequence length="150" mass="17036">MRTIFLLTSLIIFFLDRVTKFLALKELNHPVEVIPGFFSLRLAENRGAAFSIFSTGSEPVRKFFLIVVPLLICIYILYYVLKNRLSPRISISLGLIFGGALGNLYDRVFSGKVLDFLDFYIGNYHYPTFNVADVAVFLGTVALILSWRKS</sequence>
<dbReference type="PRINTS" id="PR00781">
    <property type="entry name" value="LIPOSIGPTASE"/>
</dbReference>
<feature type="transmembrane region" description="Helical" evidence="9">
    <location>
        <begin position="88"/>
        <end position="105"/>
    </location>
</feature>
<dbReference type="UniPathway" id="UPA00665"/>
<evidence type="ECO:0000256" key="4">
    <source>
        <dbReference type="ARBA" id="ARBA00022692"/>
    </source>
</evidence>
<feature type="transmembrane region" description="Helical" evidence="9">
    <location>
        <begin position="125"/>
        <end position="147"/>
    </location>
</feature>
<proteinExistence type="inferred from homology"/>
<dbReference type="GO" id="GO:0006508">
    <property type="term" value="P:proteolysis"/>
    <property type="evidence" value="ECO:0007669"/>
    <property type="project" value="UniProtKB-KW"/>
</dbReference>
<dbReference type="PANTHER" id="PTHR33695">
    <property type="entry name" value="LIPOPROTEIN SIGNAL PEPTIDASE"/>
    <property type="match status" value="1"/>
</dbReference>
<keyword evidence="5 9" id="KW-0064">Aspartyl protease</keyword>
<dbReference type="HAMAP" id="MF_00161">
    <property type="entry name" value="LspA"/>
    <property type="match status" value="1"/>
</dbReference>
<keyword evidence="13" id="KW-1185">Reference proteome</keyword>
<dbReference type="InterPro" id="IPR001872">
    <property type="entry name" value="Peptidase_A8"/>
</dbReference>
<evidence type="ECO:0000256" key="3">
    <source>
        <dbReference type="ARBA" id="ARBA00022670"/>
    </source>
</evidence>
<keyword evidence="8 9" id="KW-0472">Membrane</keyword>
<comment type="pathway">
    <text evidence="9">Protein modification; lipoprotein biosynthesis (signal peptide cleavage).</text>
</comment>
<gene>
    <name evidence="9" type="primary">lspA</name>
    <name evidence="12" type="ORF">SAMN06269117_101100</name>
</gene>
<evidence type="ECO:0000256" key="10">
    <source>
        <dbReference type="RuleBase" id="RU000594"/>
    </source>
</evidence>
<keyword evidence="6 9" id="KW-0378">Hydrolase</keyword>